<evidence type="ECO:0000313" key="3">
    <source>
        <dbReference type="EMBL" id="MCL6729864.1"/>
    </source>
</evidence>
<accession>A0ABT0S1Y4</accession>
<comment type="caution">
    <text evidence="3">The sequence shown here is derived from an EMBL/GenBank/DDBJ whole genome shotgun (WGS) entry which is preliminary data.</text>
</comment>
<proteinExistence type="predicted"/>
<name>A0ABT0S1Y4_9SPHN</name>
<dbReference type="EMBL" id="JAMGBE010000002">
    <property type="protein sequence ID" value="MCL6729864.1"/>
    <property type="molecule type" value="Genomic_DNA"/>
</dbReference>
<evidence type="ECO:0000256" key="2">
    <source>
        <dbReference type="SAM" id="SignalP"/>
    </source>
</evidence>
<sequence length="119" mass="13240">MRKHVLLNGLIAGIMLASASAADAQRAFKARPFDPNASTQTATDYSQFDPNVQIGKILKNTEMLLQQIQQLNDRLDETQKELGLIEGRVRSTAMYMNSGTGESVGPMITEIRDRVRKMD</sequence>
<keyword evidence="4" id="KW-1185">Reference proteome</keyword>
<feature type="chain" id="PRO_5046037671" description="Tol-pal system protein YbgF" evidence="2">
    <location>
        <begin position="22"/>
        <end position="119"/>
    </location>
</feature>
<reference evidence="3" key="1">
    <citation type="submission" date="2022-05" db="EMBL/GenBank/DDBJ databases">
        <authorList>
            <person name="Jo J.-H."/>
            <person name="Im W.-T."/>
        </authorList>
    </citation>
    <scope>NUCLEOTIDE SEQUENCE</scope>
    <source>
        <strain evidence="3">SE220</strain>
    </source>
</reference>
<protein>
    <recommendedName>
        <fullName evidence="5">Tol-pal system protein YbgF</fullName>
    </recommendedName>
</protein>
<evidence type="ECO:0008006" key="5">
    <source>
        <dbReference type="Google" id="ProtNLM"/>
    </source>
</evidence>
<evidence type="ECO:0000313" key="4">
    <source>
        <dbReference type="Proteomes" id="UP001165342"/>
    </source>
</evidence>
<organism evidence="3 4">
    <name type="scientific">Sphingomonas hankyongi</name>
    <dbReference type="NCBI Taxonomy" id="2908209"/>
    <lineage>
        <taxon>Bacteria</taxon>
        <taxon>Pseudomonadati</taxon>
        <taxon>Pseudomonadota</taxon>
        <taxon>Alphaproteobacteria</taxon>
        <taxon>Sphingomonadales</taxon>
        <taxon>Sphingomonadaceae</taxon>
        <taxon>Sphingomonas</taxon>
    </lineage>
</organism>
<keyword evidence="2" id="KW-0732">Signal</keyword>
<evidence type="ECO:0000256" key="1">
    <source>
        <dbReference type="SAM" id="Coils"/>
    </source>
</evidence>
<feature type="coiled-coil region" evidence="1">
    <location>
        <begin position="58"/>
        <end position="88"/>
    </location>
</feature>
<feature type="signal peptide" evidence="2">
    <location>
        <begin position="1"/>
        <end position="21"/>
    </location>
</feature>
<dbReference type="Proteomes" id="UP001165342">
    <property type="component" value="Unassembled WGS sequence"/>
</dbReference>
<keyword evidence="1" id="KW-0175">Coiled coil</keyword>
<gene>
    <name evidence="3" type="ORF">LZ538_07310</name>
</gene>
<dbReference type="RefSeq" id="WP_249831332.1">
    <property type="nucleotide sequence ID" value="NZ_JAMGBE010000002.1"/>
</dbReference>